<sequence length="374" mass="40518">MKFLEAVLILSGMIIGVGMFGIPFSFVSVGFWLGALELLVIAGAMTWLHLLYGEVVLKTPQPHRLPGYVRTHLGKHTAWISWASAFFGILGSLLAYIVVGSIFLHAVFQNVWGSSSEFFWAVAVAVLGAIVTLFPLKREAFINGVLTTLLIVFIVVLTLFLFPNVEVKNFSGFKPQNVFVPYGVFLFALAGGVVIPDLITVLGKDRGRARWAIIVGTLVPAILYFLFAFAVVGVLGRAVSEEAVRGLAPIAGGSLVLFGSIVGFLAVFTSFIVLSMSFQALMNLDLGLSRTFAWLVASGVPFVFYLMGFQNFIIVIGAVGAIAVGVDSALIILMQHRLHRTGGGFFPWFSYAWRTAIFSVIAAGALFELYKLFG</sequence>
<dbReference type="InterPro" id="IPR013059">
    <property type="entry name" value="Trp_tyr_transpt"/>
</dbReference>
<evidence type="ECO:0000256" key="7">
    <source>
        <dbReference type="ARBA" id="ARBA00022989"/>
    </source>
</evidence>
<protein>
    <recommendedName>
        <fullName evidence="12">Amino acid transporter transmembrane domain-containing protein</fullName>
    </recommendedName>
</protein>
<name>A0A1G2KGJ1_9BACT</name>
<organism evidence="10 11">
    <name type="scientific">Candidatus Sungbacteria bacterium RIFCSPHIGHO2_02_FULL_47_11</name>
    <dbReference type="NCBI Taxonomy" id="1802270"/>
    <lineage>
        <taxon>Bacteria</taxon>
        <taxon>Candidatus Sungiibacteriota</taxon>
    </lineage>
</organism>
<evidence type="ECO:0000256" key="4">
    <source>
        <dbReference type="ARBA" id="ARBA00022519"/>
    </source>
</evidence>
<feature type="transmembrane region" description="Helical" evidence="9">
    <location>
        <begin position="141"/>
        <end position="162"/>
    </location>
</feature>
<feature type="transmembrane region" description="Helical" evidence="9">
    <location>
        <begin position="118"/>
        <end position="136"/>
    </location>
</feature>
<keyword evidence="5 9" id="KW-0812">Transmembrane</keyword>
<dbReference type="PANTHER" id="PTHR46997:SF2">
    <property type="entry name" value="TYROSINE-SPECIFIC TRANSPORT SYSTEM"/>
    <property type="match status" value="1"/>
</dbReference>
<dbReference type="Proteomes" id="UP000179023">
    <property type="component" value="Unassembled WGS sequence"/>
</dbReference>
<evidence type="ECO:0000256" key="6">
    <source>
        <dbReference type="ARBA" id="ARBA00022970"/>
    </source>
</evidence>
<feature type="transmembrane region" description="Helical" evidence="9">
    <location>
        <begin position="312"/>
        <end position="333"/>
    </location>
</feature>
<accession>A0A1G2KGJ1</accession>
<dbReference type="Pfam" id="PF03222">
    <property type="entry name" value="Trp_Tyr_perm"/>
    <property type="match status" value="1"/>
</dbReference>
<keyword evidence="7 9" id="KW-1133">Transmembrane helix</keyword>
<evidence type="ECO:0000256" key="2">
    <source>
        <dbReference type="ARBA" id="ARBA00022448"/>
    </source>
</evidence>
<dbReference type="PANTHER" id="PTHR46997">
    <property type="entry name" value="LOW AFFINITY TRYPTOPHAN PERMEASE-RELATED"/>
    <property type="match status" value="1"/>
</dbReference>
<keyword evidence="6" id="KW-0029">Amino-acid transport</keyword>
<dbReference type="STRING" id="1802270.A3C07_03985"/>
<evidence type="ECO:0000256" key="9">
    <source>
        <dbReference type="SAM" id="Phobius"/>
    </source>
</evidence>
<comment type="subcellular location">
    <subcellularLocation>
        <location evidence="1">Cell inner membrane</location>
        <topology evidence="1">Multi-pass membrane protein</topology>
    </subcellularLocation>
</comment>
<keyword evidence="2" id="KW-0813">Transport</keyword>
<feature type="transmembrane region" description="Helical" evidence="9">
    <location>
        <begin position="345"/>
        <end position="367"/>
    </location>
</feature>
<feature type="transmembrane region" description="Helical" evidence="9">
    <location>
        <begin position="7"/>
        <end position="32"/>
    </location>
</feature>
<feature type="transmembrane region" description="Helical" evidence="9">
    <location>
        <begin position="286"/>
        <end position="306"/>
    </location>
</feature>
<comment type="caution">
    <text evidence="10">The sequence shown here is derived from an EMBL/GenBank/DDBJ whole genome shotgun (WGS) entry which is preliminary data.</text>
</comment>
<keyword evidence="8 9" id="KW-0472">Membrane</keyword>
<dbReference type="GO" id="GO:0003333">
    <property type="term" value="P:amino acid transmembrane transport"/>
    <property type="evidence" value="ECO:0007669"/>
    <property type="project" value="InterPro"/>
</dbReference>
<gene>
    <name evidence="10" type="ORF">A3C07_03985</name>
</gene>
<feature type="transmembrane region" description="Helical" evidence="9">
    <location>
        <begin position="78"/>
        <end position="106"/>
    </location>
</feature>
<evidence type="ECO:0000256" key="1">
    <source>
        <dbReference type="ARBA" id="ARBA00004429"/>
    </source>
</evidence>
<feature type="transmembrane region" description="Helical" evidence="9">
    <location>
        <begin position="182"/>
        <end position="199"/>
    </location>
</feature>
<evidence type="ECO:0000313" key="11">
    <source>
        <dbReference type="Proteomes" id="UP000179023"/>
    </source>
</evidence>
<evidence type="ECO:0000313" key="10">
    <source>
        <dbReference type="EMBL" id="OGZ98586.1"/>
    </source>
</evidence>
<evidence type="ECO:0000256" key="5">
    <source>
        <dbReference type="ARBA" id="ARBA00022692"/>
    </source>
</evidence>
<dbReference type="AlphaFoldDB" id="A0A1G2KGJ1"/>
<keyword evidence="4" id="KW-0997">Cell inner membrane</keyword>
<reference evidence="10 11" key="1">
    <citation type="journal article" date="2016" name="Nat. Commun.">
        <title>Thousands of microbial genomes shed light on interconnected biogeochemical processes in an aquifer system.</title>
        <authorList>
            <person name="Anantharaman K."/>
            <person name="Brown C.T."/>
            <person name="Hug L.A."/>
            <person name="Sharon I."/>
            <person name="Castelle C.J."/>
            <person name="Probst A.J."/>
            <person name="Thomas B.C."/>
            <person name="Singh A."/>
            <person name="Wilkins M.J."/>
            <person name="Karaoz U."/>
            <person name="Brodie E.L."/>
            <person name="Williams K.H."/>
            <person name="Hubbard S.S."/>
            <person name="Banfield J.F."/>
        </authorList>
    </citation>
    <scope>NUCLEOTIDE SEQUENCE [LARGE SCALE GENOMIC DNA]</scope>
</reference>
<dbReference type="GO" id="GO:0015173">
    <property type="term" value="F:aromatic amino acid transmembrane transporter activity"/>
    <property type="evidence" value="ECO:0007669"/>
    <property type="project" value="InterPro"/>
</dbReference>
<dbReference type="Gene3D" id="1.20.1740.10">
    <property type="entry name" value="Amino acid/polyamine transporter I"/>
    <property type="match status" value="1"/>
</dbReference>
<feature type="transmembrane region" description="Helical" evidence="9">
    <location>
        <begin position="211"/>
        <end position="235"/>
    </location>
</feature>
<evidence type="ECO:0000256" key="8">
    <source>
        <dbReference type="ARBA" id="ARBA00023136"/>
    </source>
</evidence>
<keyword evidence="3" id="KW-1003">Cell membrane</keyword>
<proteinExistence type="predicted"/>
<feature type="transmembrane region" description="Helical" evidence="9">
    <location>
        <begin position="255"/>
        <end position="274"/>
    </location>
</feature>
<dbReference type="EMBL" id="MHQI01000062">
    <property type="protein sequence ID" value="OGZ98586.1"/>
    <property type="molecule type" value="Genomic_DNA"/>
</dbReference>
<dbReference type="InterPro" id="IPR018227">
    <property type="entry name" value="Amino_acid_transport_2"/>
</dbReference>
<evidence type="ECO:0008006" key="12">
    <source>
        <dbReference type="Google" id="ProtNLM"/>
    </source>
</evidence>
<dbReference type="GO" id="GO:0005886">
    <property type="term" value="C:plasma membrane"/>
    <property type="evidence" value="ECO:0007669"/>
    <property type="project" value="UniProtKB-SubCell"/>
</dbReference>
<evidence type="ECO:0000256" key="3">
    <source>
        <dbReference type="ARBA" id="ARBA00022475"/>
    </source>
</evidence>
<feature type="transmembrane region" description="Helical" evidence="9">
    <location>
        <begin position="38"/>
        <end position="57"/>
    </location>
</feature>